<dbReference type="SUPFAM" id="SSF48371">
    <property type="entry name" value="ARM repeat"/>
    <property type="match status" value="1"/>
</dbReference>
<protein>
    <recommendedName>
        <fullName evidence="3">HEAT repeat domain-containing protein</fullName>
    </recommendedName>
</protein>
<sequence length="202" mass="22172">MADSSIKEQRALYAQVALETPEVLNALIADLEGSSRRKRQAAASTLSVAASMKPEVLTEFSNVFVDALNRPEAQTRWECLDILTNIVGVESRLCDKAIPGAESALFDEDSGPLHLAAMRFLCRLGSTTENRSQKVWPLIDEAIQCYHGDIEFQEMLVAVIAFSEGKLADEVAEELKSRMAFDAKSGRGVLKKRAAQIVENLS</sequence>
<evidence type="ECO:0000313" key="1">
    <source>
        <dbReference type="EMBL" id="RDB55184.1"/>
    </source>
</evidence>
<reference evidence="1 2" key="1">
    <citation type="journal article" date="2018" name="Elife">
        <title>Discovery and characterization of a prevalent human gut bacterial enzyme sufficient for the inactivation of a family of plant toxins.</title>
        <authorList>
            <person name="Koppel N."/>
            <person name="Bisanz J.E."/>
            <person name="Pandelia M.E."/>
            <person name="Turnbaugh P.J."/>
            <person name="Balskus E.P."/>
        </authorList>
    </citation>
    <scope>NUCLEOTIDE SEQUENCE [LARGE SCALE GENOMIC DNA]</scope>
    <source>
        <strain evidence="1 2">OB21 GAM31</strain>
    </source>
</reference>
<evidence type="ECO:0008006" key="3">
    <source>
        <dbReference type="Google" id="ProtNLM"/>
    </source>
</evidence>
<dbReference type="EMBL" id="PPTO01000021">
    <property type="protein sequence ID" value="RDB55184.1"/>
    <property type="molecule type" value="Genomic_DNA"/>
</dbReference>
<comment type="caution">
    <text evidence="1">The sequence shown here is derived from an EMBL/GenBank/DDBJ whole genome shotgun (WGS) entry which is preliminary data.</text>
</comment>
<name>A0A369L7L7_9ACTN</name>
<dbReference type="RefSeq" id="WP_114616308.1">
    <property type="nucleotide sequence ID" value="NZ_PPTO01000021.1"/>
</dbReference>
<dbReference type="InterPro" id="IPR016024">
    <property type="entry name" value="ARM-type_fold"/>
</dbReference>
<dbReference type="AlphaFoldDB" id="A0A369L7L7"/>
<proteinExistence type="predicted"/>
<dbReference type="Proteomes" id="UP000253975">
    <property type="component" value="Unassembled WGS sequence"/>
</dbReference>
<dbReference type="Gene3D" id="1.25.10.10">
    <property type="entry name" value="Leucine-rich Repeat Variant"/>
    <property type="match status" value="1"/>
</dbReference>
<dbReference type="InterPro" id="IPR011989">
    <property type="entry name" value="ARM-like"/>
</dbReference>
<gene>
    <name evidence="1" type="ORF">C1881_09620</name>
</gene>
<organism evidence="1 2">
    <name type="scientific">Slackia isoflavoniconvertens</name>
    <dbReference type="NCBI Taxonomy" id="572010"/>
    <lineage>
        <taxon>Bacteria</taxon>
        <taxon>Bacillati</taxon>
        <taxon>Actinomycetota</taxon>
        <taxon>Coriobacteriia</taxon>
        <taxon>Eggerthellales</taxon>
        <taxon>Eggerthellaceae</taxon>
        <taxon>Slackia</taxon>
    </lineage>
</organism>
<evidence type="ECO:0000313" key="2">
    <source>
        <dbReference type="Proteomes" id="UP000253975"/>
    </source>
</evidence>
<accession>A0A369L7L7</accession>